<dbReference type="AlphaFoldDB" id="A0A835E2V3"/>
<protein>
    <recommendedName>
        <fullName evidence="1">Retrovirus-related Pol polyprotein from transposon TNT 1-94-like beta-barrel domain-containing protein</fullName>
    </recommendedName>
</protein>
<organism evidence="2 3">
    <name type="scientific">Digitaria exilis</name>
    <dbReference type="NCBI Taxonomy" id="1010633"/>
    <lineage>
        <taxon>Eukaryota</taxon>
        <taxon>Viridiplantae</taxon>
        <taxon>Streptophyta</taxon>
        <taxon>Embryophyta</taxon>
        <taxon>Tracheophyta</taxon>
        <taxon>Spermatophyta</taxon>
        <taxon>Magnoliopsida</taxon>
        <taxon>Liliopsida</taxon>
        <taxon>Poales</taxon>
        <taxon>Poaceae</taxon>
        <taxon>PACMAD clade</taxon>
        <taxon>Panicoideae</taxon>
        <taxon>Panicodae</taxon>
        <taxon>Paniceae</taxon>
        <taxon>Anthephorinae</taxon>
        <taxon>Digitaria</taxon>
    </lineage>
</organism>
<comment type="caution">
    <text evidence="2">The sequence shown here is derived from an EMBL/GenBank/DDBJ whole genome shotgun (WGS) entry which is preliminary data.</text>
</comment>
<dbReference type="EMBL" id="JACEFO010002324">
    <property type="protein sequence ID" value="KAF8665889.1"/>
    <property type="molecule type" value="Genomic_DNA"/>
</dbReference>
<accession>A0A835E2V3</accession>
<sequence>MATSAPSASELAWAAASKRTPGVKIIVSEKMAAWLMDSFAGNHMTGDRSLLVNIVPVNNQVVGAGNGRGLSVHGIGSVITEDVVLSNVWYVPGLHMNLVSVDQLTTDHDLIIKMAGTVCLVTKMSDGSEVGRAHLRSDYKYEVDSLIVQQN</sequence>
<dbReference type="Proteomes" id="UP000636709">
    <property type="component" value="Unassembled WGS sequence"/>
</dbReference>
<gene>
    <name evidence="2" type="ORF">HU200_053972</name>
</gene>
<dbReference type="OrthoDB" id="778489at2759"/>
<dbReference type="Pfam" id="PF22936">
    <property type="entry name" value="Pol_BBD"/>
    <property type="match status" value="1"/>
</dbReference>
<evidence type="ECO:0000313" key="3">
    <source>
        <dbReference type="Proteomes" id="UP000636709"/>
    </source>
</evidence>
<evidence type="ECO:0000259" key="1">
    <source>
        <dbReference type="Pfam" id="PF22936"/>
    </source>
</evidence>
<feature type="domain" description="Retrovirus-related Pol polyprotein from transposon TNT 1-94-like beta-barrel" evidence="1">
    <location>
        <begin position="34"/>
        <end position="106"/>
    </location>
</feature>
<name>A0A835E2V3_9POAL</name>
<dbReference type="InterPro" id="IPR054722">
    <property type="entry name" value="PolX-like_BBD"/>
</dbReference>
<evidence type="ECO:0000313" key="2">
    <source>
        <dbReference type="EMBL" id="KAF8665889.1"/>
    </source>
</evidence>
<keyword evidence="3" id="KW-1185">Reference proteome</keyword>
<proteinExistence type="predicted"/>
<reference evidence="2" key="1">
    <citation type="submission" date="2020-07" db="EMBL/GenBank/DDBJ databases">
        <title>Genome sequence and genetic diversity analysis of an under-domesticated orphan crop, white fonio (Digitaria exilis).</title>
        <authorList>
            <person name="Bennetzen J.L."/>
            <person name="Chen S."/>
            <person name="Ma X."/>
            <person name="Wang X."/>
            <person name="Yssel A.E.J."/>
            <person name="Chaluvadi S.R."/>
            <person name="Johnson M."/>
            <person name="Gangashetty P."/>
            <person name="Hamidou F."/>
            <person name="Sanogo M.D."/>
            <person name="Zwaenepoel A."/>
            <person name="Wallace J."/>
            <person name="Van De Peer Y."/>
            <person name="Van Deynze A."/>
        </authorList>
    </citation>
    <scope>NUCLEOTIDE SEQUENCE</scope>
    <source>
        <tissue evidence="2">Leaves</tissue>
    </source>
</reference>